<organism evidence="1 2">
    <name type="scientific">Chaenocephalus aceratus</name>
    <name type="common">Blackfin icefish</name>
    <name type="synonym">Chaenichthys aceratus</name>
    <dbReference type="NCBI Taxonomy" id="36190"/>
    <lineage>
        <taxon>Eukaryota</taxon>
        <taxon>Metazoa</taxon>
        <taxon>Chordata</taxon>
        <taxon>Craniata</taxon>
        <taxon>Vertebrata</taxon>
        <taxon>Euteleostomi</taxon>
        <taxon>Actinopterygii</taxon>
        <taxon>Neopterygii</taxon>
        <taxon>Teleostei</taxon>
        <taxon>Neoteleostei</taxon>
        <taxon>Acanthomorphata</taxon>
        <taxon>Eupercaria</taxon>
        <taxon>Perciformes</taxon>
        <taxon>Notothenioidei</taxon>
        <taxon>Channichthyidae</taxon>
        <taxon>Chaenocephalus</taxon>
    </lineage>
</organism>
<proteinExistence type="predicted"/>
<evidence type="ECO:0000313" key="2">
    <source>
        <dbReference type="Proteomes" id="UP001057452"/>
    </source>
</evidence>
<gene>
    <name evidence="1" type="ORF">KUCAC02_014245</name>
</gene>
<reference evidence="1" key="1">
    <citation type="submission" date="2022-05" db="EMBL/GenBank/DDBJ databases">
        <title>Chromosome-level genome of Chaenocephalus aceratus.</title>
        <authorList>
            <person name="Park H."/>
        </authorList>
    </citation>
    <scope>NUCLEOTIDE SEQUENCE</scope>
    <source>
        <strain evidence="1">KU_202001</strain>
    </source>
</reference>
<keyword evidence="2" id="KW-1185">Reference proteome</keyword>
<dbReference type="Proteomes" id="UP001057452">
    <property type="component" value="Chromosome 16"/>
</dbReference>
<comment type="caution">
    <text evidence="1">The sequence shown here is derived from an EMBL/GenBank/DDBJ whole genome shotgun (WGS) entry which is preliminary data.</text>
</comment>
<accession>A0ACB9WER8</accession>
<protein>
    <submittedName>
        <fullName evidence="1">Uncharacterized protein</fullName>
    </submittedName>
</protein>
<name>A0ACB9WER8_CHAAC</name>
<dbReference type="EMBL" id="CM043800">
    <property type="protein sequence ID" value="KAI4811335.1"/>
    <property type="molecule type" value="Genomic_DNA"/>
</dbReference>
<sequence>MSNIPCILQCGRVCSKATDAITSIEKWDTLKNNTELWSGLDKFGDVHTSIDWDTGPVGHCVHDTCRLTLCNATKLEQANNRQKKRVVDECQAQSSSTSDISSTAATPSFKRLRSSLGLIHDKNKCVWCCKTESAKHPESKLVLISYDHAWAAFKSHTVALEDELMRDRINCLINYAADQPYALEIRYHHKCWFKYVRNYQRMSEDDKLPHMHNVTLREAQTIFFDNIRTVIFDEHELRSLQSLLRDYSSIVSRYGFPTSGVKSSYIKDILTREFKDKIGFHSRPQRNQSDLVYDTSGSGSYVEAAISSIGVSSEQLVQNVAARLRDDVKSIKLVPWPPRVEELEEEEELPPLVLQLLSALQGKHGERLVHKHEANTQDEQPRIKHAKTVSDVLTEKASEMQTVMPYRTVKRGEPPIRPKPTTVSSSTEPQRQRSIIHALARADVNGDRPVAAEQNIPSYNGFHAGLNMWQDKSKAYFHTSYNQPPDNRCH</sequence>
<evidence type="ECO:0000313" key="1">
    <source>
        <dbReference type="EMBL" id="KAI4811335.1"/>
    </source>
</evidence>